<dbReference type="EMBL" id="CP017599">
    <property type="protein sequence ID" value="AOX00375.1"/>
    <property type="molecule type" value="Genomic_DNA"/>
</dbReference>
<reference evidence="9" key="1">
    <citation type="submission" date="2016-10" db="EMBL/GenBank/DDBJ databases">
        <title>Comparative genomics uncovers the prolific and rare metabolic potential of the cyanobacterial genus Moorea.</title>
        <authorList>
            <person name="Leao T."/>
            <person name="Castelao G."/>
            <person name="Korobeynikov A."/>
            <person name="Monroe E.A."/>
            <person name="Podell S."/>
            <person name="Glukhov E."/>
            <person name="Allen E."/>
            <person name="Gerwick W.H."/>
            <person name="Gerwick L."/>
        </authorList>
    </citation>
    <scope>NUCLEOTIDE SEQUENCE [LARGE SCALE GENOMIC DNA]</scope>
    <source>
        <strain evidence="9">PAL-8-15-08-1</strain>
    </source>
</reference>
<dbReference type="GO" id="GO:0003723">
    <property type="term" value="F:RNA binding"/>
    <property type="evidence" value="ECO:0007669"/>
    <property type="project" value="UniProtKB-UniRule"/>
</dbReference>
<evidence type="ECO:0000256" key="3">
    <source>
        <dbReference type="ARBA" id="ARBA00022884"/>
    </source>
</evidence>
<dbReference type="Gene3D" id="1.10.940.10">
    <property type="entry name" value="NusB-like"/>
    <property type="match status" value="1"/>
</dbReference>
<dbReference type="STRING" id="1458985.BJP34_13760"/>
<keyword evidence="5 6" id="KW-0804">Transcription</keyword>
<evidence type="ECO:0000259" key="7">
    <source>
        <dbReference type="Pfam" id="PF01029"/>
    </source>
</evidence>
<evidence type="ECO:0000313" key="9">
    <source>
        <dbReference type="Proteomes" id="UP000177870"/>
    </source>
</evidence>
<dbReference type="KEGG" id="mpro:BJP34_13760"/>
<dbReference type="GO" id="GO:0031564">
    <property type="term" value="P:transcription antitermination"/>
    <property type="evidence" value="ECO:0007669"/>
    <property type="project" value="UniProtKB-KW"/>
</dbReference>
<evidence type="ECO:0000313" key="8">
    <source>
        <dbReference type="EMBL" id="AOX00375.1"/>
    </source>
</evidence>
<comment type="function">
    <text evidence="6">Involved in transcription antitermination. Required for transcription of ribosomal RNA (rRNA) genes. Binds specifically to the boxA antiterminator sequence of the ribosomal RNA (rrn) operons.</text>
</comment>
<dbReference type="Proteomes" id="UP000177870">
    <property type="component" value="Chromosome"/>
</dbReference>
<dbReference type="HAMAP" id="MF_00073">
    <property type="entry name" value="NusB"/>
    <property type="match status" value="1"/>
</dbReference>
<gene>
    <name evidence="6" type="primary">nusB</name>
    <name evidence="8" type="ORF">BJP34_13760</name>
</gene>
<name>A0A1D8TRZ3_9CYAN</name>
<dbReference type="Pfam" id="PF01029">
    <property type="entry name" value="NusB"/>
    <property type="match status" value="1"/>
</dbReference>
<accession>A0A1D8TRZ3</accession>
<keyword evidence="3 6" id="KW-0694">RNA-binding</keyword>
<dbReference type="InterPro" id="IPR006027">
    <property type="entry name" value="NusB_RsmB_TIM44"/>
</dbReference>
<comment type="similarity">
    <text evidence="1 6">Belongs to the NusB family.</text>
</comment>
<dbReference type="InterPro" id="IPR035926">
    <property type="entry name" value="NusB-like_sf"/>
</dbReference>
<feature type="domain" description="NusB/RsmB/TIM44" evidence="7">
    <location>
        <begin position="104"/>
        <end position="198"/>
    </location>
</feature>
<dbReference type="PANTHER" id="PTHR11078">
    <property type="entry name" value="N UTILIZATION SUBSTANCE PROTEIN B-RELATED"/>
    <property type="match status" value="1"/>
</dbReference>
<dbReference type="RefSeq" id="WP_070392837.1">
    <property type="nucleotide sequence ID" value="NZ_CP017599.1"/>
</dbReference>
<organism evidence="8 9">
    <name type="scientific">Moorena producens PAL-8-15-08-1</name>
    <dbReference type="NCBI Taxonomy" id="1458985"/>
    <lineage>
        <taxon>Bacteria</taxon>
        <taxon>Bacillati</taxon>
        <taxon>Cyanobacteriota</taxon>
        <taxon>Cyanophyceae</taxon>
        <taxon>Coleofasciculales</taxon>
        <taxon>Coleofasciculaceae</taxon>
        <taxon>Moorena</taxon>
    </lineage>
</organism>
<evidence type="ECO:0000256" key="2">
    <source>
        <dbReference type="ARBA" id="ARBA00022814"/>
    </source>
</evidence>
<evidence type="ECO:0000256" key="1">
    <source>
        <dbReference type="ARBA" id="ARBA00005952"/>
    </source>
</evidence>
<protein>
    <recommendedName>
        <fullName evidence="6">Transcription antitermination protein NusB</fullName>
    </recommendedName>
    <alternativeName>
        <fullName evidence="6">Antitermination factor NusB</fullName>
    </alternativeName>
</protein>
<keyword evidence="4 6" id="KW-0805">Transcription regulation</keyword>
<evidence type="ECO:0000256" key="6">
    <source>
        <dbReference type="HAMAP-Rule" id="MF_00073"/>
    </source>
</evidence>
<dbReference type="NCBIfam" id="TIGR01951">
    <property type="entry name" value="nusB"/>
    <property type="match status" value="1"/>
</dbReference>
<keyword evidence="2 6" id="KW-0889">Transcription antitermination</keyword>
<dbReference type="PANTHER" id="PTHR11078:SF3">
    <property type="entry name" value="ANTITERMINATION NUSB DOMAIN-CONTAINING PROTEIN"/>
    <property type="match status" value="1"/>
</dbReference>
<evidence type="ECO:0000256" key="5">
    <source>
        <dbReference type="ARBA" id="ARBA00023163"/>
    </source>
</evidence>
<dbReference type="GO" id="GO:0005829">
    <property type="term" value="C:cytosol"/>
    <property type="evidence" value="ECO:0007669"/>
    <property type="project" value="TreeGrafter"/>
</dbReference>
<sequence length="209" mass="23587">MQPRRIARELALLSISQMPNSPERLDTQQLNNLVLAAVRTLTGEIQEALETAAAELKRGSDRILDSETRATDVRSARAMVTDAIELTEKAINHLGSAVEIPEIVQLSNTVEVRSYTLEILKAVSRRQLEIDQMLNQALKDWQLKRLPRIDRDILRMAVAEISFLGIPDRVAINEAVELAKRYSDEEGHRFINGVLRRANELIKTQALTQ</sequence>
<evidence type="ECO:0000256" key="4">
    <source>
        <dbReference type="ARBA" id="ARBA00023015"/>
    </source>
</evidence>
<dbReference type="SUPFAM" id="SSF48013">
    <property type="entry name" value="NusB-like"/>
    <property type="match status" value="1"/>
</dbReference>
<dbReference type="InterPro" id="IPR011605">
    <property type="entry name" value="NusB_fam"/>
</dbReference>
<dbReference type="GO" id="GO:0006353">
    <property type="term" value="P:DNA-templated transcription termination"/>
    <property type="evidence" value="ECO:0007669"/>
    <property type="project" value="UniProtKB-UniRule"/>
</dbReference>
<dbReference type="OrthoDB" id="3528057at2"/>
<dbReference type="AlphaFoldDB" id="A0A1D8TRZ3"/>
<proteinExistence type="inferred from homology"/>